<evidence type="ECO:0000313" key="2">
    <source>
        <dbReference type="EMBL" id="CAD6189385.1"/>
    </source>
</evidence>
<proteinExistence type="predicted"/>
<dbReference type="InterPro" id="IPR012338">
    <property type="entry name" value="Beta-lactam/transpept-like"/>
</dbReference>
<dbReference type="AlphaFoldDB" id="A0A8S1H1G5"/>
<dbReference type="PANTHER" id="PTHR43319:SF1">
    <property type="entry name" value="BETA-LACTAMASE-RELATED DOMAIN-CONTAINING PROTEIN"/>
    <property type="match status" value="1"/>
</dbReference>
<dbReference type="SUPFAM" id="SSF56601">
    <property type="entry name" value="beta-lactamase/transpeptidase-like"/>
    <property type="match status" value="1"/>
</dbReference>
<dbReference type="Proteomes" id="UP000835052">
    <property type="component" value="Unassembled WGS sequence"/>
</dbReference>
<dbReference type="PANTHER" id="PTHR43319">
    <property type="entry name" value="BETA-LACTAMASE-RELATED"/>
    <property type="match status" value="1"/>
</dbReference>
<evidence type="ECO:0000313" key="3">
    <source>
        <dbReference type="Proteomes" id="UP000835052"/>
    </source>
</evidence>
<feature type="domain" description="Beta-lactamase-related" evidence="1">
    <location>
        <begin position="48"/>
        <end position="399"/>
    </location>
</feature>
<evidence type="ECO:0000259" key="1">
    <source>
        <dbReference type="Pfam" id="PF00144"/>
    </source>
</evidence>
<accession>A0A8S1H1G5</accession>
<dbReference type="Gene3D" id="3.40.710.10">
    <property type="entry name" value="DD-peptidase/beta-lactamase superfamily"/>
    <property type="match status" value="1"/>
</dbReference>
<organism evidence="2 3">
    <name type="scientific">Caenorhabditis auriculariae</name>
    <dbReference type="NCBI Taxonomy" id="2777116"/>
    <lineage>
        <taxon>Eukaryota</taxon>
        <taxon>Metazoa</taxon>
        <taxon>Ecdysozoa</taxon>
        <taxon>Nematoda</taxon>
        <taxon>Chromadorea</taxon>
        <taxon>Rhabditida</taxon>
        <taxon>Rhabditina</taxon>
        <taxon>Rhabditomorpha</taxon>
        <taxon>Rhabditoidea</taxon>
        <taxon>Rhabditidae</taxon>
        <taxon>Peloderinae</taxon>
        <taxon>Caenorhabditis</taxon>
    </lineage>
</organism>
<sequence>MMGDEFKTWLDGPVKKIDVKLESVEKEEHHIRGRVDERFKPLFDVFCRNFDKGWEAAGASFAVFKDGELCVDLYGGYADVENKVLWTEHTTSVLFSTTKSISSVVLAYVMNGNGLTYDEKIINFWPEYGANGKSEHTLKDVVTHQAGLPYTEVITKREDILNVDRMAKYFETATPIKEAGPVYHALTFGLLLDQIVRRIDAKGRGLVQVFEENIVKKFGIEDLSIGLKRPEDNATVAVLTELSDDEVMRQGKTNKEAMRRFTAGSNEHTHNVYLSFPWITTNDYNVLENRLVPMPSNMGIGNARSLAHFHSLLNDDSLLPKEFRQNFAAPQVPDAFDYGIGYEEDKGCGFQFTPNPYYDCIFGHSGFGGQNVRVDMRNGVSFAYVSNGLKLADADLVEPWMALVNELYDVMRTMWKY</sequence>
<dbReference type="OrthoDB" id="5946976at2759"/>
<protein>
    <recommendedName>
        <fullName evidence="1">Beta-lactamase-related domain-containing protein</fullName>
    </recommendedName>
</protein>
<dbReference type="InterPro" id="IPR052907">
    <property type="entry name" value="Beta-lactamase/esterase"/>
</dbReference>
<gene>
    <name evidence="2" type="ORF">CAUJ_LOCUS5304</name>
</gene>
<reference evidence="2" key="1">
    <citation type="submission" date="2020-10" db="EMBL/GenBank/DDBJ databases">
        <authorList>
            <person name="Kikuchi T."/>
        </authorList>
    </citation>
    <scope>NUCLEOTIDE SEQUENCE</scope>
    <source>
        <strain evidence="2">NKZ352</strain>
    </source>
</reference>
<dbReference type="InterPro" id="IPR001466">
    <property type="entry name" value="Beta-lactam-related"/>
</dbReference>
<name>A0A8S1H1G5_9PELO</name>
<comment type="caution">
    <text evidence="2">The sequence shown here is derived from an EMBL/GenBank/DDBJ whole genome shotgun (WGS) entry which is preliminary data.</text>
</comment>
<dbReference type="Pfam" id="PF00144">
    <property type="entry name" value="Beta-lactamase"/>
    <property type="match status" value="1"/>
</dbReference>
<keyword evidence="3" id="KW-1185">Reference proteome</keyword>
<dbReference type="EMBL" id="CAJGYM010000010">
    <property type="protein sequence ID" value="CAD6189385.1"/>
    <property type="molecule type" value="Genomic_DNA"/>
</dbReference>